<name>A0A9D3W8R3_9ROSI</name>
<sequence>MNLVFFWSVGRVLEPLLQKGVLYWLLGLLLELLMSKGDSSRVAAKVSTVIERVAFAPKFKQRKVSAVQDFPPGYRRVTTSNLGLTRQIAVDYSSEGK</sequence>
<dbReference type="EMBL" id="JAIQCV010000003">
    <property type="protein sequence ID" value="KAH1114707.1"/>
    <property type="molecule type" value="Genomic_DNA"/>
</dbReference>
<evidence type="ECO:0000313" key="2">
    <source>
        <dbReference type="Proteomes" id="UP000828251"/>
    </source>
</evidence>
<evidence type="ECO:0000313" key="1">
    <source>
        <dbReference type="EMBL" id="KAH1114707.1"/>
    </source>
</evidence>
<comment type="caution">
    <text evidence="1">The sequence shown here is derived from an EMBL/GenBank/DDBJ whole genome shotgun (WGS) entry which is preliminary data.</text>
</comment>
<accession>A0A9D3W8R3</accession>
<dbReference type="AlphaFoldDB" id="A0A9D3W8R3"/>
<dbReference type="Proteomes" id="UP000828251">
    <property type="component" value="Unassembled WGS sequence"/>
</dbReference>
<reference evidence="1 2" key="1">
    <citation type="journal article" date="2021" name="Plant Biotechnol. J.">
        <title>Multi-omics assisted identification of the key and species-specific regulatory components of drought-tolerant mechanisms in Gossypium stocksii.</title>
        <authorList>
            <person name="Yu D."/>
            <person name="Ke L."/>
            <person name="Zhang D."/>
            <person name="Wu Y."/>
            <person name="Sun Y."/>
            <person name="Mei J."/>
            <person name="Sun J."/>
            <person name="Sun Y."/>
        </authorList>
    </citation>
    <scope>NUCLEOTIDE SEQUENCE [LARGE SCALE GENOMIC DNA]</scope>
    <source>
        <strain evidence="2">cv. E1</strain>
        <tissue evidence="1">Leaf</tissue>
    </source>
</reference>
<proteinExistence type="predicted"/>
<keyword evidence="2" id="KW-1185">Reference proteome</keyword>
<protein>
    <submittedName>
        <fullName evidence="1">Uncharacterized protein</fullName>
    </submittedName>
</protein>
<gene>
    <name evidence="1" type="ORF">J1N35_008085</name>
</gene>
<organism evidence="1 2">
    <name type="scientific">Gossypium stocksii</name>
    <dbReference type="NCBI Taxonomy" id="47602"/>
    <lineage>
        <taxon>Eukaryota</taxon>
        <taxon>Viridiplantae</taxon>
        <taxon>Streptophyta</taxon>
        <taxon>Embryophyta</taxon>
        <taxon>Tracheophyta</taxon>
        <taxon>Spermatophyta</taxon>
        <taxon>Magnoliopsida</taxon>
        <taxon>eudicotyledons</taxon>
        <taxon>Gunneridae</taxon>
        <taxon>Pentapetalae</taxon>
        <taxon>rosids</taxon>
        <taxon>malvids</taxon>
        <taxon>Malvales</taxon>
        <taxon>Malvaceae</taxon>
        <taxon>Malvoideae</taxon>
        <taxon>Gossypium</taxon>
    </lineage>
</organism>